<evidence type="ECO:0000313" key="2">
    <source>
        <dbReference type="EMBL" id="CAH0099246.1"/>
    </source>
</evidence>
<accession>A0A8J2R967</accession>
<dbReference type="InterPro" id="IPR043502">
    <property type="entry name" value="DNA/RNA_pol_sf"/>
</dbReference>
<evidence type="ECO:0000259" key="1">
    <source>
        <dbReference type="PROSITE" id="PS50878"/>
    </source>
</evidence>
<dbReference type="Proteomes" id="UP000789390">
    <property type="component" value="Unassembled WGS sequence"/>
</dbReference>
<dbReference type="Pfam" id="PF00078">
    <property type="entry name" value="RVT_1"/>
    <property type="match status" value="1"/>
</dbReference>
<dbReference type="InterPro" id="IPR000477">
    <property type="entry name" value="RT_dom"/>
</dbReference>
<protein>
    <recommendedName>
        <fullName evidence="1">Reverse transcriptase domain-containing protein</fullName>
    </recommendedName>
</protein>
<sequence length="255" mass="29554">MEEVKKRTILAAKNASWERHIDTLEDDPEEEANIFLEQFSPNSTTPPTNPEKLKEIEKGIQNVEAEPLNSYFNMQELSRSLSILSDKAMGLDKTHNRMLRNLNLENRKRLLQIINLMFKEGYIGESGAILNKIAYHNIWIEGLLYKLTKANVRGRTLNWPKNFLTGRSIRTKVNNCLSEERKIYKGIPQGSVLSPLLFNVMFSDIPYPENGCEISLFADDIAIYCTTKTKEVAKRPLQCQLNRMEEWDNKWKLVF</sequence>
<dbReference type="SUPFAM" id="SSF56672">
    <property type="entry name" value="DNA/RNA polymerases"/>
    <property type="match status" value="1"/>
</dbReference>
<evidence type="ECO:0000313" key="3">
    <source>
        <dbReference type="Proteomes" id="UP000789390"/>
    </source>
</evidence>
<keyword evidence="3" id="KW-1185">Reference proteome</keyword>
<organism evidence="2 3">
    <name type="scientific">Daphnia galeata</name>
    <dbReference type="NCBI Taxonomy" id="27404"/>
    <lineage>
        <taxon>Eukaryota</taxon>
        <taxon>Metazoa</taxon>
        <taxon>Ecdysozoa</taxon>
        <taxon>Arthropoda</taxon>
        <taxon>Crustacea</taxon>
        <taxon>Branchiopoda</taxon>
        <taxon>Diplostraca</taxon>
        <taxon>Cladocera</taxon>
        <taxon>Anomopoda</taxon>
        <taxon>Daphniidae</taxon>
        <taxon>Daphnia</taxon>
    </lineage>
</organism>
<dbReference type="EMBL" id="CAKKLH010000015">
    <property type="protein sequence ID" value="CAH0099246.1"/>
    <property type="molecule type" value="Genomic_DNA"/>
</dbReference>
<dbReference type="PANTHER" id="PTHR33332">
    <property type="entry name" value="REVERSE TRANSCRIPTASE DOMAIN-CONTAINING PROTEIN"/>
    <property type="match status" value="1"/>
</dbReference>
<dbReference type="GO" id="GO:0071897">
    <property type="term" value="P:DNA biosynthetic process"/>
    <property type="evidence" value="ECO:0007669"/>
    <property type="project" value="UniProtKB-ARBA"/>
</dbReference>
<name>A0A8J2R967_9CRUS</name>
<comment type="caution">
    <text evidence="2">The sequence shown here is derived from an EMBL/GenBank/DDBJ whole genome shotgun (WGS) entry which is preliminary data.</text>
</comment>
<proteinExistence type="predicted"/>
<reference evidence="2" key="1">
    <citation type="submission" date="2021-11" db="EMBL/GenBank/DDBJ databases">
        <authorList>
            <person name="Schell T."/>
        </authorList>
    </citation>
    <scope>NUCLEOTIDE SEQUENCE</scope>
    <source>
        <strain evidence="2">M5</strain>
    </source>
</reference>
<dbReference type="OrthoDB" id="6373033at2759"/>
<dbReference type="PROSITE" id="PS50878">
    <property type="entry name" value="RT_POL"/>
    <property type="match status" value="1"/>
</dbReference>
<dbReference type="AlphaFoldDB" id="A0A8J2R967"/>
<gene>
    <name evidence="2" type="ORF">DGAL_LOCUS1360</name>
</gene>
<feature type="domain" description="Reverse transcriptase" evidence="1">
    <location>
        <begin position="37"/>
        <end position="255"/>
    </location>
</feature>